<name>A0A7R6PEG4_9GAMM</name>
<gene>
    <name evidence="6" type="ORF">NEJAP_0009</name>
</gene>
<dbReference type="EMBL" id="AP014546">
    <property type="protein sequence ID" value="BBB27968.1"/>
    <property type="molecule type" value="Genomic_DNA"/>
</dbReference>
<feature type="domain" description="HTH lysR-type" evidence="5">
    <location>
        <begin position="10"/>
        <end position="66"/>
    </location>
</feature>
<keyword evidence="7" id="KW-1185">Reference proteome</keyword>
<keyword evidence="3" id="KW-0238">DNA-binding</keyword>
<reference evidence="6 7" key="1">
    <citation type="journal article" date="2008" name="Int. J. Syst. Evol. Microbiol.">
        <title>Neptunomonas japonica sp. nov., an Osedax japonicus symbiont-like bacterium isolated from sediment adjacent to sperm whale carcasses off Kagoshima, Japan.</title>
        <authorList>
            <person name="Miyazaki M."/>
            <person name="Nogi Y."/>
            <person name="Fujiwara Y."/>
            <person name="Kawato M."/>
            <person name="Kubokawa K."/>
            <person name="Horikoshi K."/>
        </authorList>
    </citation>
    <scope>NUCLEOTIDE SEQUENCE [LARGE SCALE GENOMIC DNA]</scope>
    <source>
        <strain evidence="6 7">JAMM 1380</strain>
    </source>
</reference>
<dbReference type="InterPro" id="IPR036390">
    <property type="entry name" value="WH_DNA-bd_sf"/>
</dbReference>
<evidence type="ECO:0000256" key="4">
    <source>
        <dbReference type="ARBA" id="ARBA00023163"/>
    </source>
</evidence>
<dbReference type="InterPro" id="IPR005119">
    <property type="entry name" value="LysR_subst-bd"/>
</dbReference>
<dbReference type="PRINTS" id="PR00039">
    <property type="entry name" value="HTHLYSR"/>
</dbReference>
<dbReference type="SUPFAM" id="SSF46785">
    <property type="entry name" value="Winged helix' DNA-binding domain"/>
    <property type="match status" value="1"/>
</dbReference>
<dbReference type="PANTHER" id="PTHR30126">
    <property type="entry name" value="HTH-TYPE TRANSCRIPTIONAL REGULATOR"/>
    <property type="match status" value="1"/>
</dbReference>
<dbReference type="Gene3D" id="3.40.190.290">
    <property type="match status" value="1"/>
</dbReference>
<dbReference type="RefSeq" id="WP_201348712.1">
    <property type="nucleotide sequence ID" value="NZ_AP014546.1"/>
</dbReference>
<dbReference type="Pfam" id="PF03466">
    <property type="entry name" value="LysR_substrate"/>
    <property type="match status" value="1"/>
</dbReference>
<keyword evidence="2" id="KW-0805">Transcription regulation</keyword>
<dbReference type="InterPro" id="IPR000847">
    <property type="entry name" value="LysR_HTH_N"/>
</dbReference>
<accession>A0A7R6PEG4</accession>
<keyword evidence="4" id="KW-0804">Transcription</keyword>
<dbReference type="Gene3D" id="1.10.10.10">
    <property type="entry name" value="Winged helix-like DNA-binding domain superfamily/Winged helix DNA-binding domain"/>
    <property type="match status" value="1"/>
</dbReference>
<dbReference type="CDD" id="cd08419">
    <property type="entry name" value="PBP2_CbbR_RubisCO_like"/>
    <property type="match status" value="1"/>
</dbReference>
<dbReference type="PANTHER" id="PTHR30126:SF5">
    <property type="entry name" value="HTH-TYPE TRANSCRIPTIONAL ACTIVATOR CMPR"/>
    <property type="match status" value="1"/>
</dbReference>
<sequence length="312" mass="34815">MAKLHSRIGTFRQLEILLAVYQTGSITAASKKLFLTQPTVSMQLKKLSDAVGVPIYNHVGRKLVFTQAGLEVINSARDVLNGIERLEMKLSDIQGLKAGTLRLAVVTTAKYFIPHLLGEFLKLYPDIDINFKVGNRQQIMDRLATGEDDFYVFNHPPESSTLHLHEFLPNPLVAIAQKNHPLANEKSIPLEIFADQPFLIREAGSGTRHAIEQHFSQHGIIPNVRMTIESNEAIKHAVMSGLGVSILSSHTLAFGGSGGLVVLDVQQLPITTKWYLANLQVKKLSVVAHTFFEYITAYERESMLSQMQEKYK</sequence>
<dbReference type="InterPro" id="IPR036388">
    <property type="entry name" value="WH-like_DNA-bd_sf"/>
</dbReference>
<comment type="similarity">
    <text evidence="1">Belongs to the LysR transcriptional regulatory family.</text>
</comment>
<evidence type="ECO:0000313" key="6">
    <source>
        <dbReference type="EMBL" id="BBB27968.1"/>
    </source>
</evidence>
<dbReference type="AlphaFoldDB" id="A0A7R6PEG4"/>
<evidence type="ECO:0000259" key="5">
    <source>
        <dbReference type="PROSITE" id="PS50931"/>
    </source>
</evidence>
<protein>
    <submittedName>
        <fullName evidence="6">LysR family transcriptional regulator</fullName>
    </submittedName>
</protein>
<evidence type="ECO:0000256" key="1">
    <source>
        <dbReference type="ARBA" id="ARBA00009437"/>
    </source>
</evidence>
<dbReference type="Proteomes" id="UP000595332">
    <property type="component" value="Chromosome"/>
</dbReference>
<evidence type="ECO:0000256" key="2">
    <source>
        <dbReference type="ARBA" id="ARBA00023015"/>
    </source>
</evidence>
<organism evidence="6 7">
    <name type="scientific">Neptunomonas japonica JAMM 1380</name>
    <dbReference type="NCBI Taxonomy" id="1441457"/>
    <lineage>
        <taxon>Bacteria</taxon>
        <taxon>Pseudomonadati</taxon>
        <taxon>Pseudomonadota</taxon>
        <taxon>Gammaproteobacteria</taxon>
        <taxon>Oceanospirillales</taxon>
        <taxon>Oceanospirillaceae</taxon>
        <taxon>Neptunomonas</taxon>
    </lineage>
</organism>
<dbReference type="GO" id="GO:0000976">
    <property type="term" value="F:transcription cis-regulatory region binding"/>
    <property type="evidence" value="ECO:0007669"/>
    <property type="project" value="TreeGrafter"/>
</dbReference>
<evidence type="ECO:0000313" key="7">
    <source>
        <dbReference type="Proteomes" id="UP000595332"/>
    </source>
</evidence>
<evidence type="ECO:0000256" key="3">
    <source>
        <dbReference type="ARBA" id="ARBA00023125"/>
    </source>
</evidence>
<dbReference type="Pfam" id="PF00126">
    <property type="entry name" value="HTH_1"/>
    <property type="match status" value="1"/>
</dbReference>
<dbReference type="SUPFAM" id="SSF53850">
    <property type="entry name" value="Periplasmic binding protein-like II"/>
    <property type="match status" value="1"/>
</dbReference>
<dbReference type="KEGG" id="njp:NEJAP_0009"/>
<dbReference type="GO" id="GO:0003700">
    <property type="term" value="F:DNA-binding transcription factor activity"/>
    <property type="evidence" value="ECO:0007669"/>
    <property type="project" value="InterPro"/>
</dbReference>
<proteinExistence type="inferred from homology"/>
<dbReference type="PROSITE" id="PS50931">
    <property type="entry name" value="HTH_LYSR"/>
    <property type="match status" value="1"/>
</dbReference>